<comment type="similarity">
    <text evidence="2">Belongs to the TonB family.</text>
</comment>
<evidence type="ECO:0000256" key="2">
    <source>
        <dbReference type="ARBA" id="ARBA00006555"/>
    </source>
</evidence>
<dbReference type="InterPro" id="IPR037682">
    <property type="entry name" value="TonB_C"/>
</dbReference>
<protein>
    <submittedName>
        <fullName evidence="12">Regulatory sensor-transducer, BlaR1/MecR1 family / TonB-dependent receptor</fullName>
    </submittedName>
</protein>
<dbReference type="GO" id="GO:0098797">
    <property type="term" value="C:plasma membrane protein complex"/>
    <property type="evidence" value="ECO:0007669"/>
    <property type="project" value="TreeGrafter"/>
</dbReference>
<evidence type="ECO:0000313" key="12">
    <source>
        <dbReference type="EMBL" id="VAW12116.1"/>
    </source>
</evidence>
<dbReference type="Gene3D" id="3.30.1150.10">
    <property type="match status" value="1"/>
</dbReference>
<evidence type="ECO:0000256" key="10">
    <source>
        <dbReference type="SAM" id="Phobius"/>
    </source>
</evidence>
<dbReference type="SUPFAM" id="SSF74653">
    <property type="entry name" value="TolA/TonB C-terminal domain"/>
    <property type="match status" value="1"/>
</dbReference>
<keyword evidence="9 10" id="KW-0472">Membrane</keyword>
<dbReference type="AlphaFoldDB" id="A0A3B0TYD9"/>
<reference evidence="12" key="1">
    <citation type="submission" date="2018-06" db="EMBL/GenBank/DDBJ databases">
        <authorList>
            <person name="Zhirakovskaya E."/>
        </authorList>
    </citation>
    <scope>NUCLEOTIDE SEQUENCE</scope>
</reference>
<feature type="domain" description="TonB C-terminal" evidence="11">
    <location>
        <begin position="412"/>
        <end position="501"/>
    </location>
</feature>
<dbReference type="GO" id="GO:0015031">
    <property type="term" value="P:protein transport"/>
    <property type="evidence" value="ECO:0007669"/>
    <property type="project" value="UniProtKB-KW"/>
</dbReference>
<keyword evidence="6 10" id="KW-0812">Transmembrane</keyword>
<dbReference type="GO" id="GO:0031992">
    <property type="term" value="F:energy transducer activity"/>
    <property type="evidence" value="ECO:0007669"/>
    <property type="project" value="TreeGrafter"/>
</dbReference>
<keyword evidence="3" id="KW-0813">Transport</keyword>
<dbReference type="CDD" id="cd07341">
    <property type="entry name" value="M56_BlaR1_MecR1_like"/>
    <property type="match status" value="1"/>
</dbReference>
<dbReference type="Pfam" id="PF03544">
    <property type="entry name" value="TonB_C"/>
    <property type="match status" value="1"/>
</dbReference>
<evidence type="ECO:0000256" key="8">
    <source>
        <dbReference type="ARBA" id="ARBA00022989"/>
    </source>
</evidence>
<name>A0A3B0TYD9_9ZZZZ</name>
<sequence>MVQYILECIAFQLVFLIIYDLFLKRETFFQWNRVYLISTYALSLFLPWVKIEALKISVPNAFKGYSEFLWSANDAAVTVTGAEDSIFQMPWEYVVLFGGMFIATFFFVYKLLQIQQLKQKGQVHYFKDFTQVIVANSSLAFSFFKSVFLGDKIVEEDYKNIVAHELVHIRQKHSYDLLFFELMRIVGWFNPLVYVYQNRISELHEFIADAQVAKTNKRAQYQLLLSQVFQTQKISFINQFFNHSLIKKRIVMLQKTESSRIWKLKYLTLVPVLAAMLFYSSCQEDVETPHAVTIIVGDIENLTQDEESEMFTKLIPLSERYGDWILYVKDDKSTIEFTKSEEGSGISGPDNTLINAKMNIISNVLDDNLSLFVSDKTRTNNVSLEGDDVPFAVVDEVPVFPGCENDSDPKSCFNKMIQRHISKNFKYPEEAQVKGIQGRVAVIFIISEDGTIQNIKSKGPDTLLENEVERIIKRLPKMTPGKHNGVTVNVPYSIPIMFKLQ</sequence>
<evidence type="ECO:0000256" key="6">
    <source>
        <dbReference type="ARBA" id="ARBA00022692"/>
    </source>
</evidence>
<dbReference type="NCBIfam" id="TIGR01352">
    <property type="entry name" value="tonB_Cterm"/>
    <property type="match status" value="1"/>
</dbReference>
<proteinExistence type="inferred from homology"/>
<organism evidence="12">
    <name type="scientific">hydrothermal vent metagenome</name>
    <dbReference type="NCBI Taxonomy" id="652676"/>
    <lineage>
        <taxon>unclassified sequences</taxon>
        <taxon>metagenomes</taxon>
        <taxon>ecological metagenomes</taxon>
    </lineage>
</organism>
<keyword evidence="7" id="KW-0653">Protein transport</keyword>
<dbReference type="PANTHER" id="PTHR33446">
    <property type="entry name" value="PROTEIN TONB-RELATED"/>
    <property type="match status" value="1"/>
</dbReference>
<evidence type="ECO:0000256" key="9">
    <source>
        <dbReference type="ARBA" id="ARBA00023136"/>
    </source>
</evidence>
<comment type="subcellular location">
    <subcellularLocation>
        <location evidence="1">Cell inner membrane</location>
        <topology evidence="1">Single-pass membrane protein</topology>
        <orientation evidence="1">Periplasmic side</orientation>
    </subcellularLocation>
</comment>
<evidence type="ECO:0000259" key="11">
    <source>
        <dbReference type="PROSITE" id="PS52015"/>
    </source>
</evidence>
<dbReference type="PROSITE" id="PS52015">
    <property type="entry name" value="TONB_CTD"/>
    <property type="match status" value="1"/>
</dbReference>
<dbReference type="InterPro" id="IPR051045">
    <property type="entry name" value="TonB-dependent_transducer"/>
</dbReference>
<evidence type="ECO:0000256" key="7">
    <source>
        <dbReference type="ARBA" id="ARBA00022927"/>
    </source>
</evidence>
<keyword evidence="5" id="KW-0997">Cell inner membrane</keyword>
<gene>
    <name evidence="12" type="ORF">MNBD_BACTEROID03-1141</name>
</gene>
<accession>A0A3B0TYD9</accession>
<dbReference type="PANTHER" id="PTHR33446:SF2">
    <property type="entry name" value="PROTEIN TONB"/>
    <property type="match status" value="1"/>
</dbReference>
<keyword evidence="8 10" id="KW-1133">Transmembrane helix</keyword>
<dbReference type="InterPro" id="IPR008756">
    <property type="entry name" value="Peptidase_M56"/>
</dbReference>
<evidence type="ECO:0000256" key="1">
    <source>
        <dbReference type="ARBA" id="ARBA00004383"/>
    </source>
</evidence>
<feature type="transmembrane region" description="Helical" evidence="10">
    <location>
        <begin position="93"/>
        <end position="112"/>
    </location>
</feature>
<keyword evidence="4" id="KW-1003">Cell membrane</keyword>
<dbReference type="InterPro" id="IPR006260">
    <property type="entry name" value="TonB/TolA_C"/>
</dbReference>
<dbReference type="GO" id="GO:0055085">
    <property type="term" value="P:transmembrane transport"/>
    <property type="evidence" value="ECO:0007669"/>
    <property type="project" value="InterPro"/>
</dbReference>
<evidence type="ECO:0000256" key="4">
    <source>
        <dbReference type="ARBA" id="ARBA00022475"/>
    </source>
</evidence>
<evidence type="ECO:0000256" key="5">
    <source>
        <dbReference type="ARBA" id="ARBA00022519"/>
    </source>
</evidence>
<keyword evidence="12" id="KW-0675">Receptor</keyword>
<evidence type="ECO:0000256" key="3">
    <source>
        <dbReference type="ARBA" id="ARBA00022448"/>
    </source>
</evidence>
<dbReference type="Pfam" id="PF05569">
    <property type="entry name" value="Peptidase_M56"/>
    <property type="match status" value="1"/>
</dbReference>
<dbReference type="EMBL" id="UOEL01000081">
    <property type="protein sequence ID" value="VAW12116.1"/>
    <property type="molecule type" value="Genomic_DNA"/>
</dbReference>
<feature type="transmembrane region" description="Helical" evidence="10">
    <location>
        <begin position="6"/>
        <end position="22"/>
    </location>
</feature>